<name>A0A227IZ35_VIBPH</name>
<evidence type="ECO:0000313" key="3">
    <source>
        <dbReference type="Proteomes" id="UP000214596"/>
    </source>
</evidence>
<feature type="transmembrane region" description="Helical" evidence="1">
    <location>
        <begin position="51"/>
        <end position="68"/>
    </location>
</feature>
<dbReference type="STRING" id="670.ACZ92_16465"/>
<feature type="transmembrane region" description="Helical" evidence="1">
    <location>
        <begin position="26"/>
        <end position="45"/>
    </location>
</feature>
<keyword evidence="1" id="KW-1133">Transmembrane helix</keyword>
<protein>
    <submittedName>
        <fullName evidence="2">BAX inhibitor protein</fullName>
    </submittedName>
</protein>
<proteinExistence type="predicted"/>
<accession>A0A227IZ35</accession>
<keyword evidence="1" id="KW-0812">Transmembrane</keyword>
<dbReference type="AlphaFoldDB" id="A0A227IZ35"/>
<dbReference type="EMBL" id="NIXT01004706">
    <property type="protein sequence ID" value="OXE28119.1"/>
    <property type="molecule type" value="Genomic_DNA"/>
</dbReference>
<gene>
    <name evidence="2" type="ORF">CA163_35570</name>
</gene>
<comment type="caution">
    <text evidence="2">The sequence shown here is derived from an EMBL/GenBank/DDBJ whole genome shotgun (WGS) entry which is preliminary data.</text>
</comment>
<sequence length="73" mass="7944">MNSPMFTRSTSVPNTLETNKVLKNTYFLLSMTLMTSAIAAVATMAMQISPIMAIVMQLAAIGILFFVMPKAIN</sequence>
<reference evidence="2 3" key="1">
    <citation type="journal article" date="2017" name="Appl. Environ. Microbiol.">
        <title>Parallel evolution of two clades of a major Atlantic endemic Vibrio parahaemolyticus pathogen lineage by independent acquisition of related pathogenicity islands.</title>
        <authorList>
            <person name="Xu F."/>
            <person name="Gonzalez-Escalona N."/>
            <person name="Drees K.P."/>
            <person name="Sebra R.P."/>
            <person name="Cooper V.S."/>
            <person name="Jones S.H."/>
            <person name="Whistler C.A."/>
        </authorList>
    </citation>
    <scope>NUCLEOTIDE SEQUENCE [LARGE SCALE GENOMIC DNA]</scope>
    <source>
        <strain evidence="2 3">MAVP-3</strain>
    </source>
</reference>
<evidence type="ECO:0000313" key="2">
    <source>
        <dbReference type="EMBL" id="OXE28119.1"/>
    </source>
</evidence>
<keyword evidence="1" id="KW-0472">Membrane</keyword>
<evidence type="ECO:0000256" key="1">
    <source>
        <dbReference type="SAM" id="Phobius"/>
    </source>
</evidence>
<feature type="non-terminal residue" evidence="2">
    <location>
        <position position="73"/>
    </location>
</feature>
<organism evidence="2 3">
    <name type="scientific">Vibrio parahaemolyticus</name>
    <dbReference type="NCBI Taxonomy" id="670"/>
    <lineage>
        <taxon>Bacteria</taxon>
        <taxon>Pseudomonadati</taxon>
        <taxon>Pseudomonadota</taxon>
        <taxon>Gammaproteobacteria</taxon>
        <taxon>Vibrionales</taxon>
        <taxon>Vibrionaceae</taxon>
        <taxon>Vibrio</taxon>
    </lineage>
</organism>
<dbReference type="Proteomes" id="UP000214596">
    <property type="component" value="Unassembled WGS sequence"/>
</dbReference>